<keyword evidence="1" id="KW-0812">Transmembrane</keyword>
<keyword evidence="3" id="KW-1185">Reference proteome</keyword>
<feature type="transmembrane region" description="Helical" evidence="1">
    <location>
        <begin position="459"/>
        <end position="477"/>
    </location>
</feature>
<feature type="transmembrane region" description="Helical" evidence="1">
    <location>
        <begin position="107"/>
        <end position="127"/>
    </location>
</feature>
<accession>A0AAP0NG85</accession>
<dbReference type="InterPro" id="IPR021924">
    <property type="entry name" value="DUF3537"/>
</dbReference>
<keyword evidence="1" id="KW-1133">Transmembrane helix</keyword>
<evidence type="ECO:0000313" key="3">
    <source>
        <dbReference type="Proteomes" id="UP001415857"/>
    </source>
</evidence>
<feature type="transmembrane region" description="Helical" evidence="1">
    <location>
        <begin position="147"/>
        <end position="164"/>
    </location>
</feature>
<keyword evidence="1" id="KW-0472">Membrane</keyword>
<dbReference type="PANTHER" id="PTHR31963:SF4">
    <property type="entry name" value="GUSTATORY RECEPTOR"/>
    <property type="match status" value="1"/>
</dbReference>
<comment type="caution">
    <text evidence="2">The sequence shown here is derived from an EMBL/GenBank/DDBJ whole genome shotgun (WGS) entry which is preliminary data.</text>
</comment>
<reference evidence="2 3" key="1">
    <citation type="journal article" date="2024" name="Plant J.">
        <title>Genome sequences and population genomics reveal climatic adaptation and genomic divergence between two closely related sweetgum species.</title>
        <authorList>
            <person name="Xu W.Q."/>
            <person name="Ren C.Q."/>
            <person name="Zhang X.Y."/>
            <person name="Comes H.P."/>
            <person name="Liu X.H."/>
            <person name="Li Y.G."/>
            <person name="Kettle C.J."/>
            <person name="Jalonen R."/>
            <person name="Gaisberger H."/>
            <person name="Ma Y.Z."/>
            <person name="Qiu Y.X."/>
        </authorList>
    </citation>
    <scope>NUCLEOTIDE SEQUENCE [LARGE SCALE GENOMIC DNA]</scope>
    <source>
        <strain evidence="2">Hangzhou</strain>
    </source>
</reference>
<evidence type="ECO:0000313" key="2">
    <source>
        <dbReference type="EMBL" id="KAK9271616.1"/>
    </source>
</evidence>
<dbReference type="Pfam" id="PF12056">
    <property type="entry name" value="DUF3537"/>
    <property type="match status" value="1"/>
</dbReference>
<name>A0AAP0NG85_LIQFO</name>
<feature type="transmembrane region" description="Helical" evidence="1">
    <location>
        <begin position="196"/>
        <end position="218"/>
    </location>
</feature>
<dbReference type="PANTHER" id="PTHR31963">
    <property type="entry name" value="RAS GUANINE NUCLEOTIDE EXCHANGE FACTOR K"/>
    <property type="match status" value="1"/>
</dbReference>
<gene>
    <name evidence="2" type="ORF">L1049_001979</name>
</gene>
<feature type="transmembrane region" description="Helical" evidence="1">
    <location>
        <begin position="307"/>
        <end position="331"/>
    </location>
</feature>
<proteinExistence type="predicted"/>
<dbReference type="EMBL" id="JBBPBK010000013">
    <property type="protein sequence ID" value="KAK9271616.1"/>
    <property type="molecule type" value="Genomic_DNA"/>
</dbReference>
<evidence type="ECO:0000256" key="1">
    <source>
        <dbReference type="SAM" id="Phobius"/>
    </source>
</evidence>
<organism evidence="2 3">
    <name type="scientific">Liquidambar formosana</name>
    <name type="common">Formosan gum</name>
    <dbReference type="NCBI Taxonomy" id="63359"/>
    <lineage>
        <taxon>Eukaryota</taxon>
        <taxon>Viridiplantae</taxon>
        <taxon>Streptophyta</taxon>
        <taxon>Embryophyta</taxon>
        <taxon>Tracheophyta</taxon>
        <taxon>Spermatophyta</taxon>
        <taxon>Magnoliopsida</taxon>
        <taxon>eudicotyledons</taxon>
        <taxon>Gunneridae</taxon>
        <taxon>Pentapetalae</taxon>
        <taxon>Saxifragales</taxon>
        <taxon>Altingiaceae</taxon>
        <taxon>Liquidambar</taxon>
    </lineage>
</organism>
<protein>
    <submittedName>
        <fullName evidence="2">Uncharacterized protein</fullName>
    </submittedName>
</protein>
<dbReference type="Proteomes" id="UP001415857">
    <property type="component" value="Unassembled WGS sequence"/>
</dbReference>
<feature type="transmembrane region" description="Helical" evidence="1">
    <location>
        <begin position="343"/>
        <end position="363"/>
    </location>
</feature>
<feature type="transmembrane region" description="Helical" evidence="1">
    <location>
        <begin position="238"/>
        <end position="261"/>
    </location>
</feature>
<sequence length="484" mass="54027">MSQVPCPIYCFLPTYNNYHPSFSPNFPPKIEPMKNSGETNVDLQFSNRPISFPDDLNESNHANNIVPLLLRPSYSRSKSSIYDELRNFRISLKWCALDHSSCLGKSISYLTFLLLAIIVPIASSILVQVPATASADDPISLNKLVQLPESALAAIGFFTLSCFFRRYGLRQLLFLDSLQDDSLYVRRGYTRELDRAFRYLACILLPSFFVELAHKIIFFLTVTVCIPQIGSGVPLNSIVFILVLASWVYRTGVFLLVCVLFRLTCELQILRFEGFRKTLEGCASDAGVIFEEHVRIRKQLSVTSHRYRFFIIVCLVTITISQLGALLLVLASKSEKSFFNSGEIVVCSAVQLSGFFLGLLGAARITHRAQGIVSVATRWHMLVTCASNDSGLDRCKDIMPVADGTLPSKCGYSDSEASDIFITVSPHDTSSFQTRQALVTYLQHNNGGITIFGFALDRGLLHTLFAFEFSLVLWILSKVVVLTN</sequence>
<dbReference type="AlphaFoldDB" id="A0AAP0NG85"/>